<gene>
    <name evidence="1" type="ORF">CNR27_01420</name>
</gene>
<name>A0A290XAT2_9GAMM</name>
<dbReference type="AlphaFoldDB" id="A0A290XAT2"/>
<protein>
    <recommendedName>
        <fullName evidence="3">DUF72 domain-containing protein</fullName>
    </recommendedName>
</protein>
<dbReference type="InterPro" id="IPR002763">
    <property type="entry name" value="DUF72"/>
</dbReference>
<dbReference type="KEGG" id="lum:CNR27_01420"/>
<dbReference type="Proteomes" id="UP000218968">
    <property type="component" value="Chromosome"/>
</dbReference>
<proteinExistence type="predicted"/>
<evidence type="ECO:0008006" key="3">
    <source>
        <dbReference type="Google" id="ProtNLM"/>
    </source>
</evidence>
<dbReference type="InterPro" id="IPR036520">
    <property type="entry name" value="UPF0759_sf"/>
</dbReference>
<organism evidence="1 2">
    <name type="scientific">Luteimonas chenhongjianii</name>
    <dbReference type="NCBI Taxonomy" id="2006110"/>
    <lineage>
        <taxon>Bacteria</taxon>
        <taxon>Pseudomonadati</taxon>
        <taxon>Pseudomonadota</taxon>
        <taxon>Gammaproteobacteria</taxon>
        <taxon>Lysobacterales</taxon>
        <taxon>Lysobacteraceae</taxon>
        <taxon>Luteimonas</taxon>
    </lineage>
</organism>
<dbReference type="SUPFAM" id="SSF117396">
    <property type="entry name" value="TM1631-like"/>
    <property type="match status" value="1"/>
</dbReference>
<dbReference type="Pfam" id="PF01904">
    <property type="entry name" value="DUF72"/>
    <property type="match status" value="1"/>
</dbReference>
<dbReference type="PANTHER" id="PTHR30348">
    <property type="entry name" value="UNCHARACTERIZED PROTEIN YECE"/>
    <property type="match status" value="1"/>
</dbReference>
<reference evidence="2" key="1">
    <citation type="submission" date="2017-09" db="EMBL/GenBank/DDBJ databases">
        <title>Luteimonas liuhanmingii sp.nov., isolated from the intestinal contents of Tibetan Plateau Pika in Yushu, Qinghai Province, China.</title>
        <authorList>
            <person name="Gui Z."/>
        </authorList>
    </citation>
    <scope>NUCLEOTIDE SEQUENCE [LARGE SCALE GENOMIC DNA]</scope>
    <source>
        <strain evidence="2">100111</strain>
    </source>
</reference>
<dbReference type="OrthoDB" id="9780310at2"/>
<keyword evidence="2" id="KW-1185">Reference proteome</keyword>
<sequence length="236" mass="25192">MIRIGCAGWSIAAGDADLFEAGESALARYATRFDMAEINSSFYKPHRAATYARWADTVPAGFRFSVKLPKAITHEARLVGCGPALDTFFDAAGALGDRLGCVLVQLPPSLAFDARIASTFFAMLGRRWQGPVACEARHASWLEPRAEAVLRRREVARVAADPARHGDDAVPGGHPGFAYWRWHGAPKIYYSDYPPAALDAIADAVAAGPADAWVVFDNTAGGHAVPNAAGLQARIG</sequence>
<dbReference type="EMBL" id="CP023406">
    <property type="protein sequence ID" value="ATD66274.1"/>
    <property type="molecule type" value="Genomic_DNA"/>
</dbReference>
<dbReference type="RefSeq" id="WP_096296604.1">
    <property type="nucleotide sequence ID" value="NZ_CP023406.1"/>
</dbReference>
<accession>A0A290XAT2</accession>
<evidence type="ECO:0000313" key="2">
    <source>
        <dbReference type="Proteomes" id="UP000218968"/>
    </source>
</evidence>
<dbReference type="Gene3D" id="3.20.20.410">
    <property type="entry name" value="Protein of unknown function UPF0759"/>
    <property type="match status" value="1"/>
</dbReference>
<evidence type="ECO:0000313" key="1">
    <source>
        <dbReference type="EMBL" id="ATD66274.1"/>
    </source>
</evidence>
<dbReference type="PANTHER" id="PTHR30348:SF14">
    <property type="entry name" value="BLR8050 PROTEIN"/>
    <property type="match status" value="1"/>
</dbReference>